<gene>
    <name evidence="1" type="ORF">ZHAS_00000701</name>
</gene>
<reference evidence="2" key="2">
    <citation type="submission" date="2020-05" db="UniProtKB">
        <authorList>
            <consortium name="EnsemblMetazoa"/>
        </authorList>
    </citation>
    <scope>IDENTIFICATION</scope>
</reference>
<keyword evidence="1" id="KW-0808">Transferase</keyword>
<keyword evidence="3" id="KW-1185">Reference proteome</keyword>
<evidence type="ECO:0000313" key="3">
    <source>
        <dbReference type="Proteomes" id="UP000030765"/>
    </source>
</evidence>
<dbReference type="VEuPathDB" id="VectorBase:ASIS022243"/>
<keyword evidence="1" id="KW-0418">Kinase</keyword>
<evidence type="ECO:0000313" key="1">
    <source>
        <dbReference type="EMBL" id="KFB34952.1"/>
    </source>
</evidence>
<name>A0A084VAF8_ANOSI</name>
<dbReference type="EnsemblMetazoa" id="ASIC000701-RA">
    <property type="protein sequence ID" value="ASIC000701-PA"/>
    <property type="gene ID" value="ASIC000701"/>
</dbReference>
<reference evidence="1 3" key="1">
    <citation type="journal article" date="2014" name="BMC Genomics">
        <title>Genome sequence of Anopheles sinensis provides insight into genetics basis of mosquito competence for malaria parasites.</title>
        <authorList>
            <person name="Zhou D."/>
            <person name="Zhang D."/>
            <person name="Ding G."/>
            <person name="Shi L."/>
            <person name="Hou Q."/>
            <person name="Ye Y."/>
            <person name="Xu Y."/>
            <person name="Zhou H."/>
            <person name="Xiong C."/>
            <person name="Li S."/>
            <person name="Yu J."/>
            <person name="Hong S."/>
            <person name="Yu X."/>
            <person name="Zou P."/>
            <person name="Chen C."/>
            <person name="Chang X."/>
            <person name="Wang W."/>
            <person name="Lv Y."/>
            <person name="Sun Y."/>
            <person name="Ma L."/>
            <person name="Shen B."/>
            <person name="Zhu C."/>
        </authorList>
    </citation>
    <scope>NUCLEOTIDE SEQUENCE [LARGE SCALE GENOMIC DNA]</scope>
</reference>
<proteinExistence type="predicted"/>
<dbReference type="AlphaFoldDB" id="A0A084VAF8"/>
<dbReference type="VEuPathDB" id="VectorBase:ASIC000701"/>
<dbReference type="GO" id="GO:0016301">
    <property type="term" value="F:kinase activity"/>
    <property type="evidence" value="ECO:0007669"/>
    <property type="project" value="UniProtKB-KW"/>
</dbReference>
<dbReference type="EMBL" id="KE524151">
    <property type="protein sequence ID" value="KFB34952.1"/>
    <property type="molecule type" value="Genomic_DNA"/>
</dbReference>
<dbReference type="Proteomes" id="UP000030765">
    <property type="component" value="Unassembled WGS sequence"/>
</dbReference>
<sequence>MRLGMLTIFDGTPPIVILRAGGVDMFSQVGLEKLHSKVECRSDGSLCAVKFVCAPEISLQLLEGGVVHLSPRASSTVGHKTKATYTLARVIMSSRKSLVDDYRHYQPCRYTKIRCKTSPMELAIFIYLSARRPRSPREVEKAHFGDRRSTFTNDESIINK</sequence>
<evidence type="ECO:0000313" key="2">
    <source>
        <dbReference type="EnsemblMetazoa" id="ASIC000701-PA"/>
    </source>
</evidence>
<dbReference type="EMBL" id="ATLV01003556">
    <property type="status" value="NOT_ANNOTATED_CDS"/>
    <property type="molecule type" value="Genomic_DNA"/>
</dbReference>
<accession>A0A084VAF8</accession>
<protein>
    <submittedName>
        <fullName evidence="1 2">Signal transduction histidine kinase</fullName>
    </submittedName>
</protein>
<organism evidence="1">
    <name type="scientific">Anopheles sinensis</name>
    <name type="common">Mosquito</name>
    <dbReference type="NCBI Taxonomy" id="74873"/>
    <lineage>
        <taxon>Eukaryota</taxon>
        <taxon>Metazoa</taxon>
        <taxon>Ecdysozoa</taxon>
        <taxon>Arthropoda</taxon>
        <taxon>Hexapoda</taxon>
        <taxon>Insecta</taxon>
        <taxon>Pterygota</taxon>
        <taxon>Neoptera</taxon>
        <taxon>Endopterygota</taxon>
        <taxon>Diptera</taxon>
        <taxon>Nematocera</taxon>
        <taxon>Culicoidea</taxon>
        <taxon>Culicidae</taxon>
        <taxon>Anophelinae</taxon>
        <taxon>Anopheles</taxon>
    </lineage>
</organism>